<gene>
    <name evidence="1" type="ORF">MILVUS5_LOCUS23215</name>
</gene>
<keyword evidence="2" id="KW-1185">Reference proteome</keyword>
<sequence>MLPPSFLDSPTTNSLKTVLFINMKTKRIKTTNSLRFSVYLPDECWELIFKHLLMNDKDYKSLSLVSKQFLSITNRLRSSLTIKSNLTTEQALNLIRRFPKLTSLNFIGRRDLDYILPQLDTFPFRLKSLKLSKISTIPATGLLEFSITSTLNSLTCSYTDYLHSSHMFLISDCFPELHRIDLSHCKHIYPDTLHLLLKTCRKNITHLNLTACSILTEDMMMNFRVPKLKVLNLSRSTVDDQTLNVITKSCTGILKLSLKHCDDVGYKGVKCVLQNCKKLREINLKHCPKVVRVNVDSMLLRRPSLRKIKLPSGVAWVAPLVSTKS</sequence>
<protein>
    <submittedName>
        <fullName evidence="1">Uncharacterized protein</fullName>
    </submittedName>
</protein>
<dbReference type="Proteomes" id="UP001177021">
    <property type="component" value="Unassembled WGS sequence"/>
</dbReference>
<dbReference type="EMBL" id="CASHSV030000206">
    <property type="protein sequence ID" value="CAJ2656468.1"/>
    <property type="molecule type" value="Genomic_DNA"/>
</dbReference>
<accession>A0ACB0KJC8</accession>
<name>A0ACB0KJC8_TRIPR</name>
<comment type="caution">
    <text evidence="1">The sequence shown here is derived from an EMBL/GenBank/DDBJ whole genome shotgun (WGS) entry which is preliminary data.</text>
</comment>
<reference evidence="1" key="1">
    <citation type="submission" date="2023-10" db="EMBL/GenBank/DDBJ databases">
        <authorList>
            <person name="Rodriguez Cubillos JULIANA M."/>
            <person name="De Vega J."/>
        </authorList>
    </citation>
    <scope>NUCLEOTIDE SEQUENCE</scope>
</reference>
<evidence type="ECO:0000313" key="2">
    <source>
        <dbReference type="Proteomes" id="UP001177021"/>
    </source>
</evidence>
<evidence type="ECO:0000313" key="1">
    <source>
        <dbReference type="EMBL" id="CAJ2656468.1"/>
    </source>
</evidence>
<organism evidence="1 2">
    <name type="scientific">Trifolium pratense</name>
    <name type="common">Red clover</name>
    <dbReference type="NCBI Taxonomy" id="57577"/>
    <lineage>
        <taxon>Eukaryota</taxon>
        <taxon>Viridiplantae</taxon>
        <taxon>Streptophyta</taxon>
        <taxon>Embryophyta</taxon>
        <taxon>Tracheophyta</taxon>
        <taxon>Spermatophyta</taxon>
        <taxon>Magnoliopsida</taxon>
        <taxon>eudicotyledons</taxon>
        <taxon>Gunneridae</taxon>
        <taxon>Pentapetalae</taxon>
        <taxon>rosids</taxon>
        <taxon>fabids</taxon>
        <taxon>Fabales</taxon>
        <taxon>Fabaceae</taxon>
        <taxon>Papilionoideae</taxon>
        <taxon>50 kb inversion clade</taxon>
        <taxon>NPAAA clade</taxon>
        <taxon>Hologalegina</taxon>
        <taxon>IRL clade</taxon>
        <taxon>Trifolieae</taxon>
        <taxon>Trifolium</taxon>
    </lineage>
</organism>
<proteinExistence type="predicted"/>